<organism evidence="3 4">
    <name type="scientific">Streptomyces tropicalis</name>
    <dbReference type="NCBI Taxonomy" id="3034234"/>
    <lineage>
        <taxon>Bacteria</taxon>
        <taxon>Bacillati</taxon>
        <taxon>Actinomycetota</taxon>
        <taxon>Actinomycetes</taxon>
        <taxon>Kitasatosporales</taxon>
        <taxon>Streptomycetaceae</taxon>
        <taxon>Streptomyces</taxon>
    </lineage>
</organism>
<gene>
    <name evidence="3" type="ORF">P3H78_16800</name>
</gene>
<proteinExistence type="predicted"/>
<sequence>MVVAVALCGELVPGTPIGDADVRPWGTLAGSALLLAGVVVMAVGHRAGGARPATGPSRDGTVAGRTPEGT</sequence>
<feature type="transmembrane region" description="Helical" evidence="2">
    <location>
        <begin position="24"/>
        <end position="43"/>
    </location>
</feature>
<comment type="caution">
    <text evidence="3">The sequence shown here is derived from an EMBL/GenBank/DDBJ whole genome shotgun (WGS) entry which is preliminary data.</text>
</comment>
<keyword evidence="2" id="KW-0812">Transmembrane</keyword>
<keyword evidence="4" id="KW-1185">Reference proteome</keyword>
<dbReference type="EMBL" id="JARJBB010000007">
    <property type="protein sequence ID" value="MDF3300246.1"/>
    <property type="molecule type" value="Genomic_DNA"/>
</dbReference>
<reference evidence="3 4" key="1">
    <citation type="submission" date="2023-03" db="EMBL/GenBank/DDBJ databases">
        <title>Draft genome sequence of Streptomyces sp. K1PA1 isolated from peat swamp forest in Thailand.</title>
        <authorList>
            <person name="Klaysubun C."/>
            <person name="Duangmal K."/>
        </authorList>
    </citation>
    <scope>NUCLEOTIDE SEQUENCE [LARGE SCALE GENOMIC DNA]</scope>
    <source>
        <strain evidence="3 4">K1PA1</strain>
    </source>
</reference>
<evidence type="ECO:0000256" key="1">
    <source>
        <dbReference type="SAM" id="MobiDB-lite"/>
    </source>
</evidence>
<name>A0ABT6A7A8_9ACTN</name>
<evidence type="ECO:0000313" key="3">
    <source>
        <dbReference type="EMBL" id="MDF3300246.1"/>
    </source>
</evidence>
<keyword evidence="2" id="KW-1133">Transmembrane helix</keyword>
<accession>A0ABT6A7A8</accession>
<protein>
    <submittedName>
        <fullName evidence="3">Uncharacterized protein</fullName>
    </submittedName>
</protein>
<dbReference type="Proteomes" id="UP001221150">
    <property type="component" value="Unassembled WGS sequence"/>
</dbReference>
<evidence type="ECO:0000313" key="4">
    <source>
        <dbReference type="Proteomes" id="UP001221150"/>
    </source>
</evidence>
<evidence type="ECO:0000256" key="2">
    <source>
        <dbReference type="SAM" id="Phobius"/>
    </source>
</evidence>
<keyword evidence="2" id="KW-0472">Membrane</keyword>
<feature type="region of interest" description="Disordered" evidence="1">
    <location>
        <begin position="47"/>
        <end position="70"/>
    </location>
</feature>